<evidence type="ECO:0000256" key="1">
    <source>
        <dbReference type="SAM" id="SignalP"/>
    </source>
</evidence>
<gene>
    <name evidence="2" type="ORF">RFH47_11980</name>
</gene>
<evidence type="ECO:0000313" key="3">
    <source>
        <dbReference type="Proteomes" id="UP001243844"/>
    </source>
</evidence>
<comment type="caution">
    <text evidence="2">The sequence shown here is derived from an EMBL/GenBank/DDBJ whole genome shotgun (WGS) entry which is preliminary data.</text>
</comment>
<accession>A0AAW8JBH1</accession>
<sequence>MQKCNNFLTPNHFFKIAFAVSSSLALTSCATVSVMERLDYSPPKILISDSLIAYGYAKNPIPQHENALIVVGKQYNYLIEADQQEGNNNNNNNNNILKDTVTQLDLKALSITPAGISRTGDFRIHQKDQKDGFHETLAINFNKALPEVSTAEKQRLEQLNFNCFANTATQSYDCSRRVEYTLSPIKKTNQDSQLQHTFKSPIQLELSTDRSAAVNAVSKAPYVLLLPITTVVDVVTLPIQYALFMKAFSHGHH</sequence>
<evidence type="ECO:0008006" key="4">
    <source>
        <dbReference type="Google" id="ProtNLM"/>
    </source>
</evidence>
<name>A0AAW8JBH1_9GAMM</name>
<proteinExistence type="predicted"/>
<keyword evidence="1" id="KW-0732">Signal</keyword>
<dbReference type="Proteomes" id="UP001243844">
    <property type="component" value="Unassembled WGS sequence"/>
</dbReference>
<dbReference type="PROSITE" id="PS51257">
    <property type="entry name" value="PROKAR_LIPOPROTEIN"/>
    <property type="match status" value="1"/>
</dbReference>
<feature type="chain" id="PRO_5043768118" description="Lipoprotein" evidence="1">
    <location>
        <begin position="20"/>
        <end position="253"/>
    </location>
</feature>
<protein>
    <recommendedName>
        <fullName evidence="4">Lipoprotein</fullName>
    </recommendedName>
</protein>
<dbReference type="AlphaFoldDB" id="A0AAW8JBH1"/>
<dbReference type="RefSeq" id="WP_308981735.1">
    <property type="nucleotide sequence ID" value="NZ_JAVIDL010000024.1"/>
</dbReference>
<feature type="signal peptide" evidence="1">
    <location>
        <begin position="1"/>
        <end position="19"/>
    </location>
</feature>
<evidence type="ECO:0000313" key="2">
    <source>
        <dbReference type="EMBL" id="MDQ8936435.1"/>
    </source>
</evidence>
<dbReference type="EMBL" id="JAVIDL010000024">
    <property type="protein sequence ID" value="MDQ8936435.1"/>
    <property type="molecule type" value="Genomic_DNA"/>
</dbReference>
<organism evidence="2 3">
    <name type="scientific">Acinetobacter rudis</name>
    <dbReference type="NCBI Taxonomy" id="632955"/>
    <lineage>
        <taxon>Bacteria</taxon>
        <taxon>Pseudomonadati</taxon>
        <taxon>Pseudomonadota</taxon>
        <taxon>Gammaproteobacteria</taxon>
        <taxon>Moraxellales</taxon>
        <taxon>Moraxellaceae</taxon>
        <taxon>Acinetobacter</taxon>
    </lineage>
</organism>
<reference evidence="2" key="1">
    <citation type="submission" date="2023-08" db="EMBL/GenBank/DDBJ databases">
        <title>Emergence of clinically-relevant ST2 carbapenem-resistant Acinetobacter baumannii strains in hospital sewages in Zhejiang, East of China.</title>
        <authorList>
            <person name="Kaichao C."/>
            <person name="Zhang R."/>
        </authorList>
    </citation>
    <scope>NUCLEOTIDE SEQUENCE</scope>
    <source>
        <strain evidence="2">M-RB-37</strain>
    </source>
</reference>